<protein>
    <submittedName>
        <fullName evidence="6">DnaJ-like protein C11, C-terminal</fullName>
    </submittedName>
</protein>
<dbReference type="FunCoup" id="A0A090M8C8">
    <property type="interactions" value="1737"/>
</dbReference>
<evidence type="ECO:0000256" key="4">
    <source>
        <dbReference type="SAM" id="MobiDB-lite"/>
    </source>
</evidence>
<keyword evidence="2" id="KW-0472">Membrane</keyword>
<dbReference type="GO" id="GO:0042407">
    <property type="term" value="P:cristae formation"/>
    <property type="evidence" value="ECO:0007669"/>
    <property type="project" value="TreeGrafter"/>
</dbReference>
<evidence type="ECO:0000313" key="6">
    <source>
        <dbReference type="EMBL" id="CEG01413.1"/>
    </source>
</evidence>
<evidence type="ECO:0000259" key="5">
    <source>
        <dbReference type="PROSITE" id="PS50076"/>
    </source>
</evidence>
<reference evidence="7" key="1">
    <citation type="journal article" date="2006" name="Proc. Natl. Acad. Sci. U.S.A.">
        <title>Genome analysis of the smallest free-living eukaryote Ostreococcus tauri unveils many unique features.</title>
        <authorList>
            <person name="Derelle E."/>
            <person name="Ferraz C."/>
            <person name="Rombauts S."/>
            <person name="Rouze P."/>
            <person name="Worden A.Z."/>
            <person name="Robbens S."/>
            <person name="Partensky F."/>
            <person name="Degroeve S."/>
            <person name="Echeynie S."/>
            <person name="Cooke R."/>
            <person name="Saeys Y."/>
            <person name="Wuyts J."/>
            <person name="Jabbari K."/>
            <person name="Bowler C."/>
            <person name="Panaud O."/>
            <person name="Piegu B."/>
            <person name="Ball S.G."/>
            <person name="Ral J.-P."/>
            <person name="Bouget F.-Y."/>
            <person name="Piganeau G."/>
            <person name="De Baets B."/>
            <person name="Picard A."/>
            <person name="Delseny M."/>
            <person name="Demaille J."/>
            <person name="Van de Peer Y."/>
            <person name="Moreau H."/>
        </authorList>
    </citation>
    <scope>NUCLEOTIDE SEQUENCE [LARGE SCALE GENOMIC DNA]</scope>
    <source>
        <strain evidence="7">OTTH 0595 / CCAP 157/2 / RCC745</strain>
    </source>
</reference>
<dbReference type="Gene3D" id="1.10.287.110">
    <property type="entry name" value="DnaJ domain"/>
    <property type="match status" value="1"/>
</dbReference>
<dbReference type="Proteomes" id="UP000009170">
    <property type="component" value="Unassembled WGS sequence"/>
</dbReference>
<dbReference type="GO" id="GO:0016020">
    <property type="term" value="C:membrane"/>
    <property type="evidence" value="ECO:0007669"/>
    <property type="project" value="UniProtKB-SubCell"/>
</dbReference>
<gene>
    <name evidence="6" type="ORF">OT_ostta08g01350</name>
</gene>
<keyword evidence="3" id="KW-0143">Chaperone</keyword>
<dbReference type="InParanoid" id="A0A090M8C8"/>
<dbReference type="CDD" id="cd06257">
    <property type="entry name" value="DnaJ"/>
    <property type="match status" value="1"/>
</dbReference>
<accession>A0A090M8C8</accession>
<dbReference type="AlphaFoldDB" id="A0A090M8C8"/>
<evidence type="ECO:0000256" key="2">
    <source>
        <dbReference type="ARBA" id="ARBA00023136"/>
    </source>
</evidence>
<dbReference type="InterPro" id="IPR024586">
    <property type="entry name" value="DnaJ-like_C11_C"/>
</dbReference>
<comment type="caution">
    <text evidence="6">The sequence shown here is derived from an EMBL/GenBank/DDBJ whole genome shotgun (WGS) entry which is preliminary data.</text>
</comment>
<dbReference type="InterPro" id="IPR018253">
    <property type="entry name" value="DnaJ_domain_CS"/>
</dbReference>
<dbReference type="InterPro" id="IPR055225">
    <property type="entry name" value="DNAJC11-like_beta-barrel"/>
</dbReference>
<reference evidence="6 7" key="2">
    <citation type="journal article" date="2014" name="BMC Genomics">
        <title>An improved genome of the model marine alga Ostreococcus tauri unfolds by assessing Illumina de novo assemblies.</title>
        <authorList>
            <person name="Blanc-Mathieu R."/>
            <person name="Verhelst B."/>
            <person name="Derelle E."/>
            <person name="Rombauts S."/>
            <person name="Bouget F.Y."/>
            <person name="Carre I."/>
            <person name="Chateau A."/>
            <person name="Eyre-Walker A."/>
            <person name="Grimsley N."/>
            <person name="Moreau H."/>
            <person name="Piegu B."/>
            <person name="Rivals E."/>
            <person name="Schackwitz W."/>
            <person name="Van de Peer Y."/>
            <person name="Piganeau G."/>
        </authorList>
    </citation>
    <scope>NUCLEOTIDE SEQUENCE [LARGE SCALE GENOMIC DNA]</scope>
    <source>
        <strain evidence="7">OTTH 0595 / CCAP 157/2 / RCC745</strain>
    </source>
</reference>
<evidence type="ECO:0000256" key="1">
    <source>
        <dbReference type="ARBA" id="ARBA00004370"/>
    </source>
</evidence>
<dbReference type="GO" id="GO:0005739">
    <property type="term" value="C:mitochondrion"/>
    <property type="evidence" value="ECO:0007669"/>
    <property type="project" value="GOC"/>
</dbReference>
<organism evidence="6 7">
    <name type="scientific">Ostreococcus tauri</name>
    <name type="common">Marine green alga</name>
    <dbReference type="NCBI Taxonomy" id="70448"/>
    <lineage>
        <taxon>Eukaryota</taxon>
        <taxon>Viridiplantae</taxon>
        <taxon>Chlorophyta</taxon>
        <taxon>Mamiellophyceae</taxon>
        <taxon>Mamiellales</taxon>
        <taxon>Bathycoccaceae</taxon>
        <taxon>Ostreococcus</taxon>
    </lineage>
</organism>
<dbReference type="PANTHER" id="PTHR44157">
    <property type="entry name" value="DNAJ HOMOLOG SUBFAMILY C MEMBER 11"/>
    <property type="match status" value="1"/>
</dbReference>
<dbReference type="PANTHER" id="PTHR44157:SF1">
    <property type="entry name" value="DNAJ HOMOLOG SUBFAMILY C MEMBER 11"/>
    <property type="match status" value="1"/>
</dbReference>
<comment type="subcellular location">
    <subcellularLocation>
        <location evidence="1">Membrane</location>
    </subcellularLocation>
</comment>
<dbReference type="PROSITE" id="PS00636">
    <property type="entry name" value="DNAJ_1"/>
    <property type="match status" value="1"/>
</dbReference>
<dbReference type="PROSITE" id="PS50076">
    <property type="entry name" value="DNAJ_2"/>
    <property type="match status" value="1"/>
</dbReference>
<keyword evidence="7" id="KW-1185">Reference proteome</keyword>
<proteinExistence type="predicted"/>
<dbReference type="OrthoDB" id="10250354at2759"/>
<dbReference type="SMART" id="SM00271">
    <property type="entry name" value="DnaJ"/>
    <property type="match status" value="1"/>
</dbReference>
<feature type="domain" description="J" evidence="5">
    <location>
        <begin position="11"/>
        <end position="82"/>
    </location>
</feature>
<feature type="region of interest" description="Disordered" evidence="4">
    <location>
        <begin position="485"/>
        <end position="510"/>
    </location>
</feature>
<dbReference type="SUPFAM" id="SSF46565">
    <property type="entry name" value="Chaperone J-domain"/>
    <property type="match status" value="1"/>
</dbReference>
<dbReference type="GeneID" id="34946041"/>
<dbReference type="Pfam" id="PF11875">
    <property type="entry name" value="DnaJ-like_C11_C"/>
    <property type="match status" value="1"/>
</dbReference>
<dbReference type="STRING" id="70448.A0A090M8C8"/>
<dbReference type="InterPro" id="IPR036869">
    <property type="entry name" value="J_dom_sf"/>
</dbReference>
<dbReference type="KEGG" id="ota:OT_ostta08g01350"/>
<name>A0A090M8C8_OSTTA</name>
<dbReference type="RefSeq" id="XP_022840944.1">
    <property type="nucleotide sequence ID" value="XM_022983534.1"/>
</dbReference>
<feature type="compositionally biased region" description="Low complexity" evidence="4">
    <location>
        <begin position="491"/>
        <end position="502"/>
    </location>
</feature>
<dbReference type="Pfam" id="PF22774">
    <property type="entry name" value="DNAJC11_beta-barrel"/>
    <property type="match status" value="1"/>
</dbReference>
<dbReference type="InterPro" id="IPR052243">
    <property type="entry name" value="Mito_inner_membrane_organizer"/>
</dbReference>
<dbReference type="Pfam" id="PF00226">
    <property type="entry name" value="DnaJ"/>
    <property type="match status" value="1"/>
</dbReference>
<dbReference type="PRINTS" id="PR00625">
    <property type="entry name" value="JDOMAIN"/>
</dbReference>
<evidence type="ECO:0000313" key="7">
    <source>
        <dbReference type="Proteomes" id="UP000009170"/>
    </source>
</evidence>
<sequence length="595" mass="65420">MSREDDGVERDLYAALGVSRTASDAEIKRAYRGRASALHPDKMGGDADEGRRRAAQAAFARLGEAYEVLSDGDKRRTYDAHGMAGVRAGRELSARFKTLDELRAEFDKQRAKERREEAEARLNFNGTYVFGFSAAHLVEESIARRRRAFTDRPGLDLTSASMSNSMEIPLSDEDAAYAVTQGTMRGGRGAGNIILGWRRQFSPLTSLDLSAQTGHTSACTATISRQLTTNTTGVISHNYVAQQGWGLQLMLQRQLFAQTRGHVTWNVGPVGSMATGATHAFGKNQVKIDLTIGLAASGVAGHYLRQMNDTLLYRVGWKLGTAGAELDVGATKQVDEDTALGASVSVSLRGLMLRLKLNRQGQRFVVPVLLTPMVTWRKSLLAFTLPPITIALLRHFLVRPIVNSYVRKRQLASREKNKRAVAAAMREAYESMKVIAAATDKKARTARERGGLVIESAVFGCFDPRPNTVKGAPIVPNFRPWAPPENFNANDASTTSDESTASRPSTSGLPPPYVEVSRALQFMVDSDTLDLYENVAMDDLLGFCDPCPGEKKYLRVRYRYRHSLHEVTIKEDEALSCPSPEHRLPEKLQVDAASV</sequence>
<dbReference type="EMBL" id="CAID01000008">
    <property type="protein sequence ID" value="CEG01413.1"/>
    <property type="molecule type" value="Genomic_DNA"/>
</dbReference>
<evidence type="ECO:0000256" key="3">
    <source>
        <dbReference type="ARBA" id="ARBA00023186"/>
    </source>
</evidence>
<dbReference type="InterPro" id="IPR001623">
    <property type="entry name" value="DnaJ_domain"/>
</dbReference>